<dbReference type="InterPro" id="IPR002109">
    <property type="entry name" value="Glutaredoxin"/>
</dbReference>
<keyword evidence="4" id="KW-0676">Redox-active center</keyword>
<dbReference type="InterPro" id="IPR014025">
    <property type="entry name" value="Glutaredoxin_subgr"/>
</dbReference>
<reference evidence="7" key="1">
    <citation type="journal article" date="2013" name="Nat. Genet.">
        <title>The Capsella rubella genome and the genomic consequences of rapid mating system evolution.</title>
        <authorList>
            <person name="Slotte T."/>
            <person name="Hazzouri K.M."/>
            <person name="Agren J.A."/>
            <person name="Koenig D."/>
            <person name="Maumus F."/>
            <person name="Guo Y.L."/>
            <person name="Steige K."/>
            <person name="Platts A.E."/>
            <person name="Escobar J.S."/>
            <person name="Newman L.K."/>
            <person name="Wang W."/>
            <person name="Mandakova T."/>
            <person name="Vello E."/>
            <person name="Smith L.M."/>
            <person name="Henz S.R."/>
            <person name="Steffen J."/>
            <person name="Takuno S."/>
            <person name="Brandvain Y."/>
            <person name="Coop G."/>
            <person name="Andolfatto P."/>
            <person name="Hu T.T."/>
            <person name="Blanchette M."/>
            <person name="Clark R.M."/>
            <person name="Quesneville H."/>
            <person name="Nordborg M."/>
            <person name="Gaut B.S."/>
            <person name="Lysak M.A."/>
            <person name="Jenkins J."/>
            <person name="Grimwood J."/>
            <person name="Chapman J."/>
            <person name="Prochnik S."/>
            <person name="Shu S."/>
            <person name="Rokhsar D."/>
            <person name="Schmutz J."/>
            <person name="Weigel D."/>
            <person name="Wright S.I."/>
        </authorList>
    </citation>
    <scope>NUCLEOTIDE SEQUENCE [LARGE SCALE GENOMIC DNA]</scope>
    <source>
        <strain evidence="7">cv. Monte Gargano</strain>
    </source>
</reference>
<keyword evidence="7" id="KW-1185">Reference proteome</keyword>
<dbReference type="STRING" id="81985.R0GJE3"/>
<dbReference type="AlphaFoldDB" id="R0GJE3"/>
<proteinExistence type="inferred from homology"/>
<dbReference type="EMBL" id="KB870812">
    <property type="protein sequence ID" value="EOA12420.1"/>
    <property type="molecule type" value="Genomic_DNA"/>
</dbReference>
<evidence type="ECO:0000256" key="4">
    <source>
        <dbReference type="ARBA" id="ARBA00023284"/>
    </source>
</evidence>
<protein>
    <recommendedName>
        <fullName evidence="5">Glutaredoxin domain-containing protein</fullName>
    </recommendedName>
</protein>
<dbReference type="Pfam" id="PF00462">
    <property type="entry name" value="Glutaredoxin"/>
    <property type="match status" value="1"/>
</dbReference>
<dbReference type="InterPro" id="IPR011899">
    <property type="entry name" value="Glutaredoxin_euk/vir"/>
</dbReference>
<dbReference type="NCBIfam" id="TIGR02180">
    <property type="entry name" value="GRX_euk"/>
    <property type="match status" value="1"/>
</dbReference>
<dbReference type="PRINTS" id="PR00160">
    <property type="entry name" value="GLUTAREDOXIN"/>
</dbReference>
<keyword evidence="3" id="KW-0249">Electron transport</keyword>
<dbReference type="GO" id="GO:0034599">
    <property type="term" value="P:cellular response to oxidative stress"/>
    <property type="evidence" value="ECO:0007669"/>
    <property type="project" value="TreeGrafter"/>
</dbReference>
<dbReference type="GO" id="GO:0005737">
    <property type="term" value="C:cytoplasm"/>
    <property type="evidence" value="ECO:0007669"/>
    <property type="project" value="TreeGrafter"/>
</dbReference>
<dbReference type="SUPFAM" id="SSF52833">
    <property type="entry name" value="Thioredoxin-like"/>
    <property type="match status" value="1"/>
</dbReference>
<keyword evidence="3" id="KW-0813">Transport</keyword>
<feature type="domain" description="Glutaredoxin" evidence="5">
    <location>
        <begin position="44"/>
        <end position="102"/>
    </location>
</feature>
<dbReference type="GO" id="GO:0015038">
    <property type="term" value="F:glutathione disulfide oxidoreductase activity"/>
    <property type="evidence" value="ECO:0007669"/>
    <property type="project" value="TreeGrafter"/>
</dbReference>
<dbReference type="Proteomes" id="UP000029121">
    <property type="component" value="Unassembled WGS sequence"/>
</dbReference>
<evidence type="ECO:0000256" key="3">
    <source>
        <dbReference type="ARBA" id="ARBA00022982"/>
    </source>
</evidence>
<sequence>MSKEEIQMAMNKTKEIVSSHPVVVFRFYAFVVSEVLIYNPIGSSKTYCRYCQRVKQLLTQLGASFKVFELDEISHGSEIQSALSEWTGQSTVPSVFIKGKHIGGSDKVMETYKQDKLVPLLTEAGALANIPSKL</sequence>
<dbReference type="InterPro" id="IPR036249">
    <property type="entry name" value="Thioredoxin-like_sf"/>
</dbReference>
<evidence type="ECO:0000256" key="1">
    <source>
        <dbReference type="ARBA" id="ARBA00002549"/>
    </source>
</evidence>
<evidence type="ECO:0000259" key="5">
    <source>
        <dbReference type="Pfam" id="PF00462"/>
    </source>
</evidence>
<dbReference type="PANTHER" id="PTHR45694">
    <property type="entry name" value="GLUTAREDOXIN 2"/>
    <property type="match status" value="1"/>
</dbReference>
<dbReference type="CDD" id="cd03419">
    <property type="entry name" value="GRX_GRXh_1_2_like"/>
    <property type="match status" value="1"/>
</dbReference>
<dbReference type="eggNOG" id="KOG1752">
    <property type="taxonomic scope" value="Eukaryota"/>
</dbReference>
<dbReference type="PANTHER" id="PTHR45694:SF13">
    <property type="entry name" value="GLUTAREDOXIN-C1"/>
    <property type="match status" value="1"/>
</dbReference>
<comment type="similarity">
    <text evidence="2">Belongs to the glutaredoxin family. CPYC subfamily.</text>
</comment>
<evidence type="ECO:0000256" key="2">
    <source>
        <dbReference type="ARBA" id="ARBA00007190"/>
    </source>
</evidence>
<accession>R0GJE3</accession>
<comment type="function">
    <text evidence="1">Has a glutathione-disulfide oxidoreductase activity in the presence of NADPH and glutathione reductase. Reduces low molecular weight disulfides and proteins.</text>
</comment>
<gene>
    <name evidence="6" type="ORF">CARUB_v10027983mg</name>
</gene>
<evidence type="ECO:0000313" key="6">
    <source>
        <dbReference type="EMBL" id="EOA12420.1"/>
    </source>
</evidence>
<name>R0GJE3_9BRAS</name>
<dbReference type="Gene3D" id="3.40.30.10">
    <property type="entry name" value="Glutaredoxin"/>
    <property type="match status" value="1"/>
</dbReference>
<evidence type="ECO:0000313" key="7">
    <source>
        <dbReference type="Proteomes" id="UP000029121"/>
    </source>
</evidence>
<dbReference type="FunFam" id="3.40.30.10:FF:000093">
    <property type="entry name" value="Glutaredoxin 2"/>
    <property type="match status" value="1"/>
</dbReference>
<dbReference type="PROSITE" id="PS51354">
    <property type="entry name" value="GLUTAREDOXIN_2"/>
    <property type="match status" value="1"/>
</dbReference>
<organism evidence="6 7">
    <name type="scientific">Capsella rubella</name>
    <dbReference type="NCBI Taxonomy" id="81985"/>
    <lineage>
        <taxon>Eukaryota</taxon>
        <taxon>Viridiplantae</taxon>
        <taxon>Streptophyta</taxon>
        <taxon>Embryophyta</taxon>
        <taxon>Tracheophyta</taxon>
        <taxon>Spermatophyta</taxon>
        <taxon>Magnoliopsida</taxon>
        <taxon>eudicotyledons</taxon>
        <taxon>Gunneridae</taxon>
        <taxon>Pentapetalae</taxon>
        <taxon>rosids</taxon>
        <taxon>malvids</taxon>
        <taxon>Brassicales</taxon>
        <taxon>Brassicaceae</taxon>
        <taxon>Camelineae</taxon>
        <taxon>Capsella</taxon>
    </lineage>
</organism>